<dbReference type="HOGENOM" id="CLU_1173944_0_0_10"/>
<sequence>MKNKYILTLVCFFIAFSTIAQTFAPAFQGYSRKKTTYITLKNGTEIAVVIKKLFFKKGLIDDLKVEKSSDGEKIKINPEEIDHMYIPPSALAKFSQFVDASSDLTKLQDNELSSEHLDDGYLYMESSNVQVKKNKTQYCMLQVMNPTFSKKIKVFNDPFAKESASINFGGMTVAGGLDKSYYIKKSGEDLARRIKKKEYKKDMEELFVECPAIIEKYKEDPKWSEFEQFVFDYSTMCE</sequence>
<dbReference type="Proteomes" id="UP000001635">
    <property type="component" value="Chromosome"/>
</dbReference>
<dbReference type="RefSeq" id="WP_014021825.1">
    <property type="nucleotide sequence ID" value="NC_015914.1"/>
</dbReference>
<dbReference type="OrthoDB" id="821652at2"/>
<dbReference type="AlphaFoldDB" id="G0J4B4"/>
<evidence type="ECO:0000256" key="1">
    <source>
        <dbReference type="SAM" id="SignalP"/>
    </source>
</evidence>
<evidence type="ECO:0008006" key="4">
    <source>
        <dbReference type="Google" id="ProtNLM"/>
    </source>
</evidence>
<dbReference type="eggNOG" id="ENOG502ZC9Y">
    <property type="taxonomic scope" value="Bacteria"/>
</dbReference>
<proteinExistence type="predicted"/>
<feature type="chain" id="PRO_5003400786" description="DUF4412 domain-containing protein" evidence="1">
    <location>
        <begin position="21"/>
        <end position="238"/>
    </location>
</feature>
<feature type="signal peptide" evidence="1">
    <location>
        <begin position="1"/>
        <end position="20"/>
    </location>
</feature>
<dbReference type="STRING" id="880070.Cycma_3829"/>
<keyword evidence="3" id="KW-1185">Reference proteome</keyword>
<evidence type="ECO:0000313" key="3">
    <source>
        <dbReference type="Proteomes" id="UP000001635"/>
    </source>
</evidence>
<dbReference type="KEGG" id="cmr:Cycma_3829"/>
<reference evidence="3" key="1">
    <citation type="submission" date="2011-07" db="EMBL/GenBank/DDBJ databases">
        <title>The complete genome of Cyclobacterium marinum DSM 745.</title>
        <authorList>
            <person name="Lucas S."/>
            <person name="Han J."/>
            <person name="Lapidus A."/>
            <person name="Bruce D."/>
            <person name="Goodwin L."/>
            <person name="Pitluck S."/>
            <person name="Peters L."/>
            <person name="Kyrpides N."/>
            <person name="Mavromatis K."/>
            <person name="Ivanova N."/>
            <person name="Ovchinnikova G."/>
            <person name="Chertkov O."/>
            <person name="Detter J.C."/>
            <person name="Tapia R."/>
            <person name="Han C."/>
            <person name="Land M."/>
            <person name="Hauser L."/>
            <person name="Markowitz V."/>
            <person name="Cheng J.-F."/>
            <person name="Hugenholtz P."/>
            <person name="Woyke T."/>
            <person name="Wu D."/>
            <person name="Tindall B."/>
            <person name="Schuetze A."/>
            <person name="Brambilla E."/>
            <person name="Klenk H.-P."/>
            <person name="Eisen J.A."/>
        </authorList>
    </citation>
    <scope>NUCLEOTIDE SEQUENCE [LARGE SCALE GENOMIC DNA]</scope>
    <source>
        <strain evidence="3">ATCC 25205 / DSM 745 / LMG 13164 / NCIMB 1802</strain>
    </source>
</reference>
<evidence type="ECO:0000313" key="2">
    <source>
        <dbReference type="EMBL" id="AEL27540.1"/>
    </source>
</evidence>
<protein>
    <recommendedName>
        <fullName evidence="4">DUF4412 domain-containing protein</fullName>
    </recommendedName>
</protein>
<name>G0J4B4_CYCMS</name>
<gene>
    <name evidence="2" type="ordered locus">Cycma_3829</name>
</gene>
<keyword evidence="1" id="KW-0732">Signal</keyword>
<accession>G0J4B4</accession>
<dbReference type="EMBL" id="CP002955">
    <property type="protein sequence ID" value="AEL27540.1"/>
    <property type="molecule type" value="Genomic_DNA"/>
</dbReference>
<organism evidence="2 3">
    <name type="scientific">Cyclobacterium marinum (strain ATCC 25205 / DSM 745 / LMG 13164 / NCIMB 1802)</name>
    <name type="common">Flectobacillus marinus</name>
    <dbReference type="NCBI Taxonomy" id="880070"/>
    <lineage>
        <taxon>Bacteria</taxon>
        <taxon>Pseudomonadati</taxon>
        <taxon>Bacteroidota</taxon>
        <taxon>Cytophagia</taxon>
        <taxon>Cytophagales</taxon>
        <taxon>Cyclobacteriaceae</taxon>
        <taxon>Cyclobacterium</taxon>
    </lineage>
</organism>